<dbReference type="InterPro" id="IPR036736">
    <property type="entry name" value="ACP-like_sf"/>
</dbReference>
<dbReference type="Gene3D" id="3.30.559.30">
    <property type="entry name" value="Nonribosomal peptide synthetase, condensation domain"/>
    <property type="match status" value="1"/>
</dbReference>
<keyword evidence="2" id="KW-0597">Phosphoprotein</keyword>
<name>A0AAN0K727_9ACTN</name>
<dbReference type="NCBIfam" id="TIGR01733">
    <property type="entry name" value="AA-adenyl-dom"/>
    <property type="match status" value="1"/>
</dbReference>
<dbReference type="InterPro" id="IPR009081">
    <property type="entry name" value="PP-bd_ACP"/>
</dbReference>
<keyword evidence="3" id="KW-0436">Ligase</keyword>
<dbReference type="Gene3D" id="3.40.50.720">
    <property type="entry name" value="NAD(P)-binding Rossmann-like Domain"/>
    <property type="match status" value="1"/>
</dbReference>
<dbReference type="InterPro" id="IPR020806">
    <property type="entry name" value="PKS_PP-bd"/>
</dbReference>
<dbReference type="GO" id="GO:0044550">
    <property type="term" value="P:secondary metabolite biosynthetic process"/>
    <property type="evidence" value="ECO:0007669"/>
    <property type="project" value="TreeGrafter"/>
</dbReference>
<dbReference type="PANTHER" id="PTHR45527:SF10">
    <property type="entry name" value="PYOCHELIN SYNTHASE PCHF"/>
    <property type="match status" value="1"/>
</dbReference>
<dbReference type="Gene3D" id="1.10.1200.10">
    <property type="entry name" value="ACP-like"/>
    <property type="match status" value="1"/>
</dbReference>
<organism evidence="5 6">
    <name type="scientific">Brooklawnia propionicigenes</name>
    <dbReference type="NCBI Taxonomy" id="3041175"/>
    <lineage>
        <taxon>Bacteria</taxon>
        <taxon>Bacillati</taxon>
        <taxon>Actinomycetota</taxon>
        <taxon>Actinomycetes</taxon>
        <taxon>Propionibacteriales</taxon>
        <taxon>Propionibacteriaceae</taxon>
        <taxon>Brooklawnia</taxon>
    </lineage>
</organism>
<dbReference type="Gene3D" id="3.30.300.30">
    <property type="match status" value="1"/>
</dbReference>
<dbReference type="InterPro" id="IPR010071">
    <property type="entry name" value="AA_adenyl_dom"/>
</dbReference>
<dbReference type="SUPFAM" id="SSF47336">
    <property type="entry name" value="ACP-like"/>
    <property type="match status" value="1"/>
</dbReference>
<dbReference type="InterPro" id="IPR045851">
    <property type="entry name" value="AMP-bd_C_sf"/>
</dbReference>
<evidence type="ECO:0000259" key="4">
    <source>
        <dbReference type="PROSITE" id="PS50075"/>
    </source>
</evidence>
<dbReference type="InterPro" id="IPR013120">
    <property type="entry name" value="FAR_NAD-bd"/>
</dbReference>
<evidence type="ECO:0000256" key="3">
    <source>
        <dbReference type="ARBA" id="ARBA00022598"/>
    </source>
</evidence>
<dbReference type="GO" id="GO:0016874">
    <property type="term" value="F:ligase activity"/>
    <property type="evidence" value="ECO:0007669"/>
    <property type="project" value="UniProtKB-KW"/>
</dbReference>
<dbReference type="GO" id="GO:0043041">
    <property type="term" value="P:amino acid activation for nonribosomal peptide biosynthetic process"/>
    <property type="evidence" value="ECO:0007669"/>
    <property type="project" value="TreeGrafter"/>
</dbReference>
<dbReference type="InterPro" id="IPR042099">
    <property type="entry name" value="ANL_N_sf"/>
</dbReference>
<dbReference type="Pfam" id="PF00550">
    <property type="entry name" value="PP-binding"/>
    <property type="match status" value="1"/>
</dbReference>
<dbReference type="PANTHER" id="PTHR45527">
    <property type="entry name" value="NONRIBOSOMAL PEPTIDE SYNTHETASE"/>
    <property type="match status" value="1"/>
</dbReference>
<dbReference type="Gene3D" id="3.40.50.12780">
    <property type="entry name" value="N-terminal domain of ligase-like"/>
    <property type="match status" value="1"/>
</dbReference>
<dbReference type="GO" id="GO:0031177">
    <property type="term" value="F:phosphopantetheine binding"/>
    <property type="evidence" value="ECO:0007669"/>
    <property type="project" value="InterPro"/>
</dbReference>
<evidence type="ECO:0000313" key="5">
    <source>
        <dbReference type="EMBL" id="BEH01071.1"/>
    </source>
</evidence>
<feature type="domain" description="Carrier" evidence="4">
    <location>
        <begin position="732"/>
        <end position="806"/>
    </location>
</feature>
<dbReference type="SUPFAM" id="SSF51735">
    <property type="entry name" value="NAD(P)-binding Rossmann-fold domains"/>
    <property type="match status" value="1"/>
</dbReference>
<evidence type="ECO:0000256" key="1">
    <source>
        <dbReference type="ARBA" id="ARBA00022450"/>
    </source>
</evidence>
<dbReference type="InterPro" id="IPR000873">
    <property type="entry name" value="AMP-dep_synth/lig_dom"/>
</dbReference>
<sequence>MDSPRWERLRTAASARSLPPLAVVIESYVEALRRWSGTAEFTVNFTTADRPSRHHPGGMVLGEYTSTMPFPVRAADDDFWLDASNNWTHLGRCLAHSGFSTLDLARELRDRTGETISGGLPIVFTAMMADSRGFNDGSESLGQIVWSCSSTPQVLVDFQLLESHRGVALSVDYREPYITHRIAQGILDDVVAMLEAIIDGEDPVSAVRLPKGDQTVWTTVNSTGGRQGTRLLHEAALQAMAARPDHAIVCDNEGWHTNRELLDHARLVHQQLVAMGVGVGDYVAVDGYRRASTIAAMLGVLQTGAAYIPLDPGQPPARHRQILDTSRARARITPEGTIELHKESPRKRDTVTLDSPAYAIFTSGTTGTPKGVVISHRSVMNTIEDVIETHSIGPSDRIAGVSSFSFDLSVFDIHGALISQAQLFLYEDQRDIPTLANGLVKDGITVWNTVPAIMGLVVEELERTGAGLLRPYWKATGSQAFSVPWDLRLVMLSGDWIPVDLPDRISRLATGAHVLSLGGATEGAIWSIWFDVAEVSPTWRSIPYGHAMRNQTMWITDHHQRVSPVGCIGEICIGGQGVALGYLNAPEQTDQAFVSTPELGRVYRTGDFGRMGQDGEIEFLGRRDSQVKVNGHRIELAEIESATIRELDVIHVAAAVKQVPPDSKSVLCLYYVSDQEFTPSDVRDTLRARLPQYMLPSHVMRVDCIPMSSNGKVNTALLPVPQPRHHTASTTQKWTPQQRLIQRVWLDVLDLDDLGLSDDVFEAGADSLSVIQFHATLRAAGLTVSVYDVFENPTVQSLATVVGQQVPETASCRPAAKPISGRLYDPADHARAWGGLALLRQPDPQRILITGATGFLGGYLMIQEMPQDTELWCLVRGGSQDEAEKRLWEILRARFGDEVTDTLTDRVHVVVGDMERANLGLDEAQLDSCMNVDTIIHAAADVSGQVQWSGVAVPSSRR</sequence>
<reference evidence="5" key="1">
    <citation type="journal article" date="2024" name="Int. J. Syst. Evol. Microbiol.">
        <title>Brooklawnia propionicigenes sp. nov., a facultatively anaerobic, propionate-producing bacterium isolated from a methanogenic reactor treating waste from cattle farms.</title>
        <authorList>
            <person name="Akita Y."/>
            <person name="Ueki A."/>
            <person name="Tonouchi A."/>
            <person name="Sugawara Y."/>
            <person name="Honma S."/>
            <person name="Kaku N."/>
            <person name="Ueki K."/>
        </authorList>
    </citation>
    <scope>NUCLEOTIDE SEQUENCE</scope>
    <source>
        <strain evidence="5">SH051</strain>
    </source>
</reference>
<protein>
    <recommendedName>
        <fullName evidence="4">Carrier domain-containing protein</fullName>
    </recommendedName>
</protein>
<gene>
    <name evidence="5" type="ORF">brsh051_03520</name>
</gene>
<dbReference type="SUPFAM" id="SSF52777">
    <property type="entry name" value="CoA-dependent acyltransferases"/>
    <property type="match status" value="1"/>
</dbReference>
<accession>A0AAN0K727</accession>
<dbReference type="AlphaFoldDB" id="A0AAN0K727"/>
<dbReference type="GO" id="GO:0005737">
    <property type="term" value="C:cytoplasm"/>
    <property type="evidence" value="ECO:0007669"/>
    <property type="project" value="TreeGrafter"/>
</dbReference>
<keyword evidence="1" id="KW-0596">Phosphopantetheine</keyword>
<evidence type="ECO:0000256" key="2">
    <source>
        <dbReference type="ARBA" id="ARBA00022553"/>
    </source>
</evidence>
<dbReference type="Pfam" id="PF07993">
    <property type="entry name" value="NAD_binding_4"/>
    <property type="match status" value="1"/>
</dbReference>
<proteinExistence type="predicted"/>
<evidence type="ECO:0000313" key="6">
    <source>
        <dbReference type="Proteomes" id="UP001431656"/>
    </source>
</evidence>
<dbReference type="InterPro" id="IPR036291">
    <property type="entry name" value="NAD(P)-bd_dom_sf"/>
</dbReference>
<keyword evidence="6" id="KW-1185">Reference proteome</keyword>
<dbReference type="SUPFAM" id="SSF56801">
    <property type="entry name" value="Acetyl-CoA synthetase-like"/>
    <property type="match status" value="1"/>
</dbReference>
<dbReference type="SMART" id="SM00823">
    <property type="entry name" value="PKS_PP"/>
    <property type="match status" value="1"/>
</dbReference>
<dbReference type="EMBL" id="AP028056">
    <property type="protein sequence ID" value="BEH01071.1"/>
    <property type="molecule type" value="Genomic_DNA"/>
</dbReference>
<dbReference type="Pfam" id="PF00501">
    <property type="entry name" value="AMP-binding"/>
    <property type="match status" value="1"/>
</dbReference>
<dbReference type="Proteomes" id="UP001431656">
    <property type="component" value="Chromosome"/>
</dbReference>
<dbReference type="KEGG" id="broo:brsh051_03520"/>
<dbReference type="PROSITE" id="PS50075">
    <property type="entry name" value="CARRIER"/>
    <property type="match status" value="1"/>
</dbReference>